<dbReference type="Proteomes" id="UP001595191">
    <property type="component" value="Unassembled WGS sequence"/>
</dbReference>
<evidence type="ECO:0000313" key="1">
    <source>
        <dbReference type="EMBL" id="MFH6604699.1"/>
    </source>
</evidence>
<name>A0ACC7LM64_9FLAO</name>
<proteinExistence type="predicted"/>
<comment type="caution">
    <text evidence="1">The sequence shown here is derived from an EMBL/GenBank/DDBJ whole genome shotgun (WGS) entry which is preliminary data.</text>
</comment>
<evidence type="ECO:0000313" key="2">
    <source>
        <dbReference type="Proteomes" id="UP001595191"/>
    </source>
</evidence>
<organism evidence="1 2">
    <name type="scientific">Meishania litoralis</name>
    <dbReference type="NCBI Taxonomy" id="3434685"/>
    <lineage>
        <taxon>Bacteria</taxon>
        <taxon>Pseudomonadati</taxon>
        <taxon>Bacteroidota</taxon>
        <taxon>Flavobacteriia</taxon>
        <taxon>Flavobacteriales</taxon>
        <taxon>Flavobacteriaceae</taxon>
        <taxon>Meishania</taxon>
    </lineage>
</organism>
<reference evidence="1" key="1">
    <citation type="submission" date="2024-09" db="EMBL/GenBank/DDBJ databases">
        <authorList>
            <person name="Liu J."/>
        </authorList>
    </citation>
    <scope>NUCLEOTIDE SEQUENCE</scope>
    <source>
        <strain evidence="1">NBU2967</strain>
    </source>
</reference>
<dbReference type="EMBL" id="JBHFPV010000004">
    <property type="protein sequence ID" value="MFH6604699.1"/>
    <property type="molecule type" value="Genomic_DNA"/>
</dbReference>
<protein>
    <submittedName>
        <fullName evidence="1">NADH:ubiquinone reductase (Na(+)-transporting) subunit B</fullName>
    </submittedName>
</protein>
<gene>
    <name evidence="1" type="ORF">ACEZ3G_14515</name>
</gene>
<keyword evidence="2" id="KW-1185">Reference proteome</keyword>
<accession>A0ACC7LM64</accession>
<sequence length="431" mass="48316">MSDKRLTFKKRLHILKHRYRDKKMAPAFNAFHTFLFSPDETTHNGSHVRAVDDLKRTMNTVIMALVPVLIFSMFNAGYQHYSAINGFPQEFSVTEHFLTWDNFWIGVVKVLPLLVISYGVGLLVEFIFAVIKGHEVEEGYLVTGMLVPLIVPIDTPLWMLAVAVVFGVVIGKEVFGGTGMNILNPALTIRAFLFFAYPTWMSGDKVWVHGARERADQIAEGATNVDAISGETVLGFLAQNKGAEMSYSTWDAFWGFIPGSVGETPTFLILLGGLFLIFSKIASWRIMLSAVLGSLFMGLIFNQVVEMGWITETSKFYGLMSYEFWKHLLVGGLAFGIVYMATDPVTGAQTNRGKWIYGFLIGFMSVMIRVFNPAYPEGVFLAILLMNVFAPTIDHYVVRGNIKRRMKRLKNAVVLPKDSDQEAKELKAETV</sequence>